<dbReference type="SUPFAM" id="SSF103515">
    <property type="entry name" value="Autotransporter"/>
    <property type="match status" value="1"/>
</dbReference>
<accession>A0A7V2WTZ3</accession>
<dbReference type="GO" id="GO:0019867">
    <property type="term" value="C:outer membrane"/>
    <property type="evidence" value="ECO:0007669"/>
    <property type="project" value="InterPro"/>
</dbReference>
<dbReference type="EMBL" id="DRMS01000012">
    <property type="protein sequence ID" value="HFC91249.1"/>
    <property type="molecule type" value="Genomic_DNA"/>
</dbReference>
<dbReference type="InterPro" id="IPR036709">
    <property type="entry name" value="Autotransporte_beta_dom_sf"/>
</dbReference>
<dbReference type="Pfam" id="PF03797">
    <property type="entry name" value="Autotransporter"/>
    <property type="match status" value="1"/>
</dbReference>
<dbReference type="NCBIfam" id="TIGR01414">
    <property type="entry name" value="autotrans_barl"/>
    <property type="match status" value="1"/>
</dbReference>
<protein>
    <submittedName>
        <fullName evidence="2">Autotransporter outer membrane beta-barrel domain-containing protein</fullName>
    </submittedName>
</protein>
<dbReference type="SMART" id="SM00869">
    <property type="entry name" value="Autotransporter"/>
    <property type="match status" value="1"/>
</dbReference>
<dbReference type="Proteomes" id="UP000885750">
    <property type="component" value="Unassembled WGS sequence"/>
</dbReference>
<dbReference type="PROSITE" id="PS51208">
    <property type="entry name" value="AUTOTRANSPORTER"/>
    <property type="match status" value="1"/>
</dbReference>
<dbReference type="InterPro" id="IPR005546">
    <property type="entry name" value="Autotransporte_beta"/>
</dbReference>
<proteinExistence type="predicted"/>
<evidence type="ECO:0000259" key="1">
    <source>
        <dbReference type="PROSITE" id="PS51208"/>
    </source>
</evidence>
<feature type="domain" description="Autotransporter" evidence="1">
    <location>
        <begin position="633"/>
        <end position="926"/>
    </location>
</feature>
<gene>
    <name evidence="2" type="ORF">ENJ51_00395</name>
</gene>
<evidence type="ECO:0000313" key="2">
    <source>
        <dbReference type="EMBL" id="HFC91249.1"/>
    </source>
</evidence>
<dbReference type="AlphaFoldDB" id="A0A7V2WTZ3"/>
<dbReference type="InterPro" id="IPR006315">
    <property type="entry name" value="OM_autotransptr_brl_dom"/>
</dbReference>
<organism evidence="2">
    <name type="scientific">Leucothrix mucor</name>
    <dbReference type="NCBI Taxonomy" id="45248"/>
    <lineage>
        <taxon>Bacteria</taxon>
        <taxon>Pseudomonadati</taxon>
        <taxon>Pseudomonadota</taxon>
        <taxon>Gammaproteobacteria</taxon>
        <taxon>Thiotrichales</taxon>
        <taxon>Thiotrichaceae</taxon>
        <taxon>Leucothrix</taxon>
    </lineage>
</organism>
<sequence length="926" mass="99055">MFYVKRKNLLVILAFWMIVFSLFSTSTYAGSLYFTGESTASLNSNDKRSRIATVGVAITPEARTVKEGESVKIKIHYTGLDAGAEYCIVKVDTSIALQNGASQADYTMRTQNNASNRDDYLILDATANDGVDPNEAIKITFTPRVVKGSCVLSSTSPTTININIVDIAATSTQPLTISLLANASSRNIAKGSGNTKVASIKFALPSGKQADRNCIAAAWVTVVGGTAKRGQDFNFPSSFRVNFDHTDGNSKIQDVNLDVLAGIAGNGDKTVEMRADFSSFGGSAGNSCPLKGASSKKILITLKDNTPTALTVSISANPSSAKAGETVNVRYGFSGNFSTCTAVHPTVLTGKDAISIDENINVLKQRDVPVKIKASITKETKVILGAKAIGCKLANSNATASIIIPKKADSTKPIVSMSVISSPVKVGKSIDIIYKVSGNVASCTVIKPVLVGGSGYARLKNPNMSLRGKKQATVTVDILKQDAQKEINVVLGVKTEGCTLANNATTFFKIPKQGSVTTTTKESSENIRESTCDALRKIQLTPTQKSYFRAQCENVGTEAKNNANTEEVTVQAIAALSAAGRQLQNVRSRLITLRATRGRRGIDVSGATLNVQGSTVSVGLLGGAAGDDENGLLENSRWGFFANGDYTFGDENRENASNALKKDRNFDFSSTGLTFGADYRFSGDKKYAGVALGYKDFNADFTSQKGGTDIKGYNLNIYGTYLLSDQAYLDATIGYGKNNIDSRRPAYKDVKSGKTIFAIGKPDAKELTFSVGGGYELYKGEWSLTPYGRMDYVKSTIDAYKETSDKSAQPSLFSFGKQSIKALTSTLGIKTSRSLSTSKGVFVPYASLEWKHEFKGRGAIIGTHILTGKQNSVGEASKFDRNYFNLGVGVSAQFPKGKSAFLSLESRQGDSVVKDNAVRAGFRWEF</sequence>
<comment type="caution">
    <text evidence="2">The sequence shown here is derived from an EMBL/GenBank/DDBJ whole genome shotgun (WGS) entry which is preliminary data.</text>
</comment>
<reference evidence="2" key="1">
    <citation type="journal article" date="2020" name="mSystems">
        <title>Genome- and Community-Level Interaction Insights into Carbon Utilization and Element Cycling Functions of Hydrothermarchaeota in Hydrothermal Sediment.</title>
        <authorList>
            <person name="Zhou Z."/>
            <person name="Liu Y."/>
            <person name="Xu W."/>
            <person name="Pan J."/>
            <person name="Luo Z.H."/>
            <person name="Li M."/>
        </authorList>
    </citation>
    <scope>NUCLEOTIDE SEQUENCE [LARGE SCALE GENOMIC DNA]</scope>
    <source>
        <strain evidence="2">HyVt-493</strain>
    </source>
</reference>
<name>A0A7V2WTZ3_LEUMU</name>
<dbReference type="Gene3D" id="2.40.128.130">
    <property type="entry name" value="Autotransporter beta-domain"/>
    <property type="match status" value="1"/>
</dbReference>